<dbReference type="Pfam" id="PF00795">
    <property type="entry name" value="CN_hydrolase"/>
    <property type="match status" value="1"/>
</dbReference>
<keyword evidence="5" id="KW-1185">Reference proteome</keyword>
<proteinExistence type="inferred from homology"/>
<evidence type="ECO:0000313" key="5">
    <source>
        <dbReference type="Proteomes" id="UP000632289"/>
    </source>
</evidence>
<dbReference type="PANTHER" id="PTHR43674">
    <property type="entry name" value="NITRILASE C965.09-RELATED"/>
    <property type="match status" value="1"/>
</dbReference>
<sequence length="274" mass="28701">MTSLRIALYQGPGGIPAPGESLAAFARAAGRAAAAGARLLVTPELSLTGYALGNDVAEAAEPADGPSAEAVGAIAAEHGLAIHYGYPERDGDAVYNAVRLVAPDGAPLAGYRKTHLFGAYEKACFRPGPVADAVVQAELDGVRIGLLTCYDVEFPEPVRAHALAGSELLLVPTALMRPYEIVPRSVVPVRAWENQIYIAYANRHGVEGDFAFAGMSCLAAPDGTVRARAGSGEDLIVADVDTAFLGASRAENTYLADRRPELYTSLSPQGEPRR</sequence>
<comment type="caution">
    <text evidence="4">The sequence shown here is derived from an EMBL/GenBank/DDBJ whole genome shotgun (WGS) entry which is preliminary data.</text>
</comment>
<accession>A0A927ICX6</accession>
<evidence type="ECO:0000256" key="2">
    <source>
        <dbReference type="ARBA" id="ARBA00022801"/>
    </source>
</evidence>
<name>A0A927ICX6_9ACTN</name>
<dbReference type="PROSITE" id="PS01227">
    <property type="entry name" value="UPF0012"/>
    <property type="match status" value="1"/>
</dbReference>
<dbReference type="Gene3D" id="3.60.110.10">
    <property type="entry name" value="Carbon-nitrogen hydrolase"/>
    <property type="match status" value="1"/>
</dbReference>
<dbReference type="AlphaFoldDB" id="A0A927ICX6"/>
<dbReference type="PROSITE" id="PS50263">
    <property type="entry name" value="CN_HYDROLASE"/>
    <property type="match status" value="1"/>
</dbReference>
<dbReference type="EMBL" id="JACXYU010000003">
    <property type="protein sequence ID" value="MBD3931711.1"/>
    <property type="molecule type" value="Genomic_DNA"/>
</dbReference>
<dbReference type="SUPFAM" id="SSF56317">
    <property type="entry name" value="Carbon-nitrogen hydrolase"/>
    <property type="match status" value="1"/>
</dbReference>
<evidence type="ECO:0000256" key="1">
    <source>
        <dbReference type="ARBA" id="ARBA00010613"/>
    </source>
</evidence>
<organism evidence="4 5">
    <name type="scientific">Streptomyces chumphonensis</name>
    <dbReference type="NCBI Taxonomy" id="1214925"/>
    <lineage>
        <taxon>Bacteria</taxon>
        <taxon>Bacillati</taxon>
        <taxon>Actinomycetota</taxon>
        <taxon>Actinomycetes</taxon>
        <taxon>Kitasatosporales</taxon>
        <taxon>Streptomycetaceae</taxon>
        <taxon>Streptomyces</taxon>
    </lineage>
</organism>
<evidence type="ECO:0000259" key="3">
    <source>
        <dbReference type="PROSITE" id="PS50263"/>
    </source>
</evidence>
<dbReference type="InterPro" id="IPR036526">
    <property type="entry name" value="C-N_Hydrolase_sf"/>
</dbReference>
<protein>
    <submittedName>
        <fullName evidence="4">Carbon-nitrogen hydrolase family protein</fullName>
    </submittedName>
</protein>
<dbReference type="GO" id="GO:0016811">
    <property type="term" value="F:hydrolase activity, acting on carbon-nitrogen (but not peptide) bonds, in linear amides"/>
    <property type="evidence" value="ECO:0007669"/>
    <property type="project" value="UniProtKB-ARBA"/>
</dbReference>
<dbReference type="CDD" id="cd07576">
    <property type="entry name" value="R-amidase_like"/>
    <property type="match status" value="1"/>
</dbReference>
<dbReference type="InterPro" id="IPR050345">
    <property type="entry name" value="Aliph_Amidase/BUP"/>
</dbReference>
<dbReference type="RefSeq" id="WP_191209003.1">
    <property type="nucleotide sequence ID" value="NZ_BAABKL010000018.1"/>
</dbReference>
<gene>
    <name evidence="4" type="ORF">IF129_09080</name>
</gene>
<dbReference type="InterPro" id="IPR044083">
    <property type="entry name" value="RamA-like"/>
</dbReference>
<dbReference type="PANTHER" id="PTHR43674:SF2">
    <property type="entry name" value="BETA-UREIDOPROPIONASE"/>
    <property type="match status" value="1"/>
</dbReference>
<reference evidence="4" key="1">
    <citation type="submission" date="2020-09" db="EMBL/GenBank/DDBJ databases">
        <title>Secondary metabolite and genome analysis of marine Streptomyces chumphonensis KK1-2T.</title>
        <authorList>
            <person name="Phongsopitanun W."/>
            <person name="Kanchanasin P."/>
            <person name="Pittayakhajonwut P."/>
            <person name="Suwanborirux K."/>
            <person name="Tanasupawat S."/>
        </authorList>
    </citation>
    <scope>NUCLEOTIDE SEQUENCE</scope>
    <source>
        <strain evidence="4">KK1-2</strain>
    </source>
</reference>
<evidence type="ECO:0000313" key="4">
    <source>
        <dbReference type="EMBL" id="MBD3931711.1"/>
    </source>
</evidence>
<dbReference type="Proteomes" id="UP000632289">
    <property type="component" value="Unassembled WGS sequence"/>
</dbReference>
<keyword evidence="2 4" id="KW-0378">Hydrolase</keyword>
<comment type="similarity">
    <text evidence="1">Belongs to the carbon-nitrogen hydrolase superfamily. NIT1/NIT2 family.</text>
</comment>
<dbReference type="InterPro" id="IPR001110">
    <property type="entry name" value="UPF0012_CS"/>
</dbReference>
<feature type="domain" description="CN hydrolase" evidence="3">
    <location>
        <begin position="4"/>
        <end position="242"/>
    </location>
</feature>
<dbReference type="InterPro" id="IPR003010">
    <property type="entry name" value="C-N_Hydrolase"/>
</dbReference>